<organism evidence="2 3">
    <name type="scientific">Paragemmobacter kunshanensis</name>
    <dbReference type="NCBI Taxonomy" id="2583234"/>
    <lineage>
        <taxon>Bacteria</taxon>
        <taxon>Pseudomonadati</taxon>
        <taxon>Pseudomonadota</taxon>
        <taxon>Alphaproteobacteria</taxon>
        <taxon>Rhodobacterales</taxon>
        <taxon>Paracoccaceae</taxon>
        <taxon>Paragemmobacter</taxon>
    </lineage>
</organism>
<feature type="transmembrane region" description="Helical" evidence="1">
    <location>
        <begin position="65"/>
        <end position="85"/>
    </location>
</feature>
<keyword evidence="1" id="KW-0812">Transmembrane</keyword>
<accession>A0A6M1TTD5</accession>
<proteinExistence type="predicted"/>
<reference evidence="2 3" key="1">
    <citation type="submission" date="2020-02" db="EMBL/GenBank/DDBJ databases">
        <title>Rhodobacter translucens sp. nov., a novel bacterium isolated from activated sludge.</title>
        <authorList>
            <person name="Liu J."/>
        </authorList>
    </citation>
    <scope>NUCLEOTIDE SEQUENCE [LARGE SCALE GENOMIC DNA]</scope>
    <source>
        <strain evidence="2 3">HX-7-19</strain>
    </source>
</reference>
<keyword evidence="1" id="KW-1133">Transmembrane helix</keyword>
<evidence type="ECO:0000256" key="1">
    <source>
        <dbReference type="SAM" id="Phobius"/>
    </source>
</evidence>
<dbReference type="Proteomes" id="UP000474758">
    <property type="component" value="Unassembled WGS sequence"/>
</dbReference>
<keyword evidence="1" id="KW-0472">Membrane</keyword>
<evidence type="ECO:0000313" key="3">
    <source>
        <dbReference type="Proteomes" id="UP000474758"/>
    </source>
</evidence>
<name>A0A6M1TTD5_9RHOB</name>
<evidence type="ECO:0000313" key="2">
    <source>
        <dbReference type="EMBL" id="NGQ91538.1"/>
    </source>
</evidence>
<gene>
    <name evidence="2" type="ORF">G5V65_11580</name>
</gene>
<dbReference type="RefSeq" id="WP_165050187.1">
    <property type="nucleotide sequence ID" value="NZ_JAALFE010000010.1"/>
</dbReference>
<keyword evidence="3" id="KW-1185">Reference proteome</keyword>
<comment type="caution">
    <text evidence="2">The sequence shown here is derived from an EMBL/GenBank/DDBJ whole genome shotgun (WGS) entry which is preliminary data.</text>
</comment>
<sequence length="86" mass="9183">MLTAFLTTIATCLGMGAILLAVRRLSGLPRSLWINVGLTLAGGGIILILHLITPDLMGFETWQGLGFEIGKHALELLVILLVLVAF</sequence>
<dbReference type="AlphaFoldDB" id="A0A6M1TTD5"/>
<dbReference type="EMBL" id="JAALFE010000010">
    <property type="protein sequence ID" value="NGQ91538.1"/>
    <property type="molecule type" value="Genomic_DNA"/>
</dbReference>
<feature type="transmembrane region" description="Helical" evidence="1">
    <location>
        <begin position="31"/>
        <end position="53"/>
    </location>
</feature>
<protein>
    <submittedName>
        <fullName evidence="2">Uncharacterized protein</fullName>
    </submittedName>
</protein>